<feature type="signal peptide" evidence="2">
    <location>
        <begin position="1"/>
        <end position="22"/>
    </location>
</feature>
<reference evidence="3 4" key="1">
    <citation type="submission" date="2021-07" db="EMBL/GenBank/DDBJ databases">
        <title>Alteriqipengyuania abyssalis NZ-12B nov, sp.nov isolated from deep sea sponge in pacific ocean.</title>
        <authorList>
            <person name="Tareen S."/>
            <person name="Wink J."/>
        </authorList>
    </citation>
    <scope>NUCLEOTIDE SEQUENCE [LARGE SCALE GENOMIC DNA]</scope>
    <source>
        <strain evidence="3 4">NZ-12B</strain>
    </source>
</reference>
<dbReference type="Proteomes" id="UP000759298">
    <property type="component" value="Unassembled WGS sequence"/>
</dbReference>
<evidence type="ECO:0000256" key="1">
    <source>
        <dbReference type="SAM" id="Phobius"/>
    </source>
</evidence>
<keyword evidence="2" id="KW-0732">Signal</keyword>
<dbReference type="RefSeq" id="WP_222825002.1">
    <property type="nucleotide sequence ID" value="NZ_JAHWXP010000003.1"/>
</dbReference>
<keyword evidence="1" id="KW-0472">Membrane</keyword>
<keyword evidence="1" id="KW-1133">Transmembrane helix</keyword>
<evidence type="ECO:0000313" key="4">
    <source>
        <dbReference type="Proteomes" id="UP000759298"/>
    </source>
</evidence>
<protein>
    <submittedName>
        <fullName evidence="3">Uncharacterized protein</fullName>
    </submittedName>
</protein>
<organism evidence="3 4">
    <name type="scientific">Alteriqipengyuania abyssalis</name>
    <dbReference type="NCBI Taxonomy" id="2860200"/>
    <lineage>
        <taxon>Bacteria</taxon>
        <taxon>Pseudomonadati</taxon>
        <taxon>Pseudomonadota</taxon>
        <taxon>Alphaproteobacteria</taxon>
        <taxon>Sphingomonadales</taxon>
        <taxon>Erythrobacteraceae</taxon>
        <taxon>Alteriqipengyuania</taxon>
    </lineage>
</organism>
<name>A0ABS7PEF0_9SPHN</name>
<keyword evidence="4" id="KW-1185">Reference proteome</keyword>
<keyword evidence="1" id="KW-0812">Transmembrane</keyword>
<dbReference type="EMBL" id="JAHWXP010000003">
    <property type="protein sequence ID" value="MBY8337434.1"/>
    <property type="molecule type" value="Genomic_DNA"/>
</dbReference>
<evidence type="ECO:0000313" key="3">
    <source>
        <dbReference type="EMBL" id="MBY8337434.1"/>
    </source>
</evidence>
<gene>
    <name evidence="3" type="ORF">KYN89_10255</name>
</gene>
<accession>A0ABS7PEF0</accession>
<feature type="transmembrane region" description="Helical" evidence="1">
    <location>
        <begin position="38"/>
        <end position="58"/>
    </location>
</feature>
<sequence length="71" mass="6788">MRKIALLTAALGLAAAPVGALAGSRDTAPVESGSELGGTGGILAAMGIAVVIATVILVTDGNDDPDLSVSN</sequence>
<evidence type="ECO:0000256" key="2">
    <source>
        <dbReference type="SAM" id="SignalP"/>
    </source>
</evidence>
<feature type="chain" id="PRO_5045600770" evidence="2">
    <location>
        <begin position="23"/>
        <end position="71"/>
    </location>
</feature>
<comment type="caution">
    <text evidence="3">The sequence shown here is derived from an EMBL/GenBank/DDBJ whole genome shotgun (WGS) entry which is preliminary data.</text>
</comment>
<proteinExistence type="predicted"/>